<dbReference type="InterPro" id="IPR002178">
    <property type="entry name" value="PTS_EIIA_type-2_dom"/>
</dbReference>
<dbReference type="InterPro" id="IPR051541">
    <property type="entry name" value="PTS_SugarTrans_NitroReg"/>
</dbReference>
<dbReference type="AlphaFoldDB" id="A0AAJ1RFI3"/>
<dbReference type="InterPro" id="IPR016152">
    <property type="entry name" value="PTrfase/Anion_transptr"/>
</dbReference>
<keyword evidence="2" id="KW-0813">Transport</keyword>
<keyword evidence="2" id="KW-0762">Sugar transport</keyword>
<reference evidence="2" key="1">
    <citation type="submission" date="2019-01" db="EMBL/GenBank/DDBJ databases">
        <title>Oenococcus sicerae UCMA17102.</title>
        <authorList>
            <person name="Cousin F.J."/>
            <person name="Le Guellec R."/>
            <person name="Cretenet M."/>
        </authorList>
    </citation>
    <scope>NUCLEOTIDE SEQUENCE</scope>
    <source>
        <strain evidence="2">UCMA17102</strain>
    </source>
</reference>
<protein>
    <submittedName>
        <fullName evidence="2">PTS sugar transporter subunit IIA</fullName>
    </submittedName>
</protein>
<dbReference type="SUPFAM" id="SSF55804">
    <property type="entry name" value="Phoshotransferase/anion transport protein"/>
    <property type="match status" value="1"/>
</dbReference>
<proteinExistence type="predicted"/>
<name>A0AAJ1RFI3_9LACO</name>
<organism evidence="2 3">
    <name type="scientific">Oenococcus sicerae</name>
    <dbReference type="NCBI Taxonomy" id="2203724"/>
    <lineage>
        <taxon>Bacteria</taxon>
        <taxon>Bacillati</taxon>
        <taxon>Bacillota</taxon>
        <taxon>Bacilli</taxon>
        <taxon>Lactobacillales</taxon>
        <taxon>Lactobacillaceae</taxon>
        <taxon>Oenococcus</taxon>
    </lineage>
</organism>
<gene>
    <name evidence="2" type="ORF">EVC35_07930</name>
</gene>
<comment type="caution">
    <text evidence="2">The sequence shown here is derived from an EMBL/GenBank/DDBJ whole genome shotgun (WGS) entry which is preliminary data.</text>
</comment>
<dbReference type="PROSITE" id="PS51094">
    <property type="entry name" value="PTS_EIIA_TYPE_2"/>
    <property type="match status" value="1"/>
</dbReference>
<evidence type="ECO:0000259" key="1">
    <source>
        <dbReference type="PROSITE" id="PS51094"/>
    </source>
</evidence>
<sequence length="152" mass="16822">METLLGKQIIELDLDATSNYDAIKKISKQLVDNGLAKNSFQEAILNREMNFPTGLDTGSYGVAIPHTDSVHVVEDQIAFARLKNPVVFKQMGDGTNVNVKFVFILALKEAHSQLSMLQTLMNLFQNSTAMTLLLKAENIQQVIDVLSKEGIN</sequence>
<dbReference type="PANTHER" id="PTHR47738:SF3">
    <property type="entry name" value="PHOSPHOTRANSFERASE SYSTEM MANNITOL_FRUCTOSE-SPECIFIC IIA DOMAIN CONTAINING PROTEIN"/>
    <property type="match status" value="1"/>
</dbReference>
<evidence type="ECO:0000313" key="3">
    <source>
        <dbReference type="Proteomes" id="UP001167919"/>
    </source>
</evidence>
<dbReference type="Pfam" id="PF00359">
    <property type="entry name" value="PTS_EIIA_2"/>
    <property type="match status" value="1"/>
</dbReference>
<dbReference type="Proteomes" id="UP001167919">
    <property type="component" value="Unassembled WGS sequence"/>
</dbReference>
<feature type="domain" description="PTS EIIA type-2" evidence="1">
    <location>
        <begin position="3"/>
        <end position="149"/>
    </location>
</feature>
<dbReference type="PANTHER" id="PTHR47738">
    <property type="entry name" value="PTS SYSTEM FRUCTOSE-LIKE EIIA COMPONENT-RELATED"/>
    <property type="match status" value="1"/>
</dbReference>
<dbReference type="Gene3D" id="3.40.930.10">
    <property type="entry name" value="Mannitol-specific EII, Chain A"/>
    <property type="match status" value="1"/>
</dbReference>
<dbReference type="EMBL" id="SDWY01000004">
    <property type="protein sequence ID" value="MDN6900911.1"/>
    <property type="molecule type" value="Genomic_DNA"/>
</dbReference>
<evidence type="ECO:0000313" key="2">
    <source>
        <dbReference type="EMBL" id="MDN6900911.1"/>
    </source>
</evidence>
<accession>A0AAJ1RFI3</accession>
<dbReference type="CDD" id="cd00211">
    <property type="entry name" value="PTS_IIA_fru"/>
    <property type="match status" value="1"/>
</dbReference>